<dbReference type="EMBL" id="JAZDQT010000002">
    <property type="protein sequence ID" value="MEE1946118.1"/>
    <property type="molecule type" value="Genomic_DNA"/>
</dbReference>
<organism evidence="4 5">
    <name type="scientific">Pedobacter albus</name>
    <dbReference type="NCBI Taxonomy" id="3113905"/>
    <lineage>
        <taxon>Bacteria</taxon>
        <taxon>Pseudomonadati</taxon>
        <taxon>Bacteroidota</taxon>
        <taxon>Sphingobacteriia</taxon>
        <taxon>Sphingobacteriales</taxon>
        <taxon>Sphingobacteriaceae</taxon>
        <taxon>Pedobacter</taxon>
    </lineage>
</organism>
<evidence type="ECO:0000313" key="4">
    <source>
        <dbReference type="EMBL" id="MEE1946118.1"/>
    </source>
</evidence>
<proteinExistence type="predicted"/>
<keyword evidence="1" id="KW-1133">Transmembrane helix</keyword>
<gene>
    <name evidence="4" type="ORF">VRU48_13430</name>
</gene>
<reference evidence="4 5" key="1">
    <citation type="submission" date="2024-01" db="EMBL/GenBank/DDBJ databases">
        <title>Pedobacter sp. nov., isolated from fresh soil.</title>
        <authorList>
            <person name="Le N.T.T."/>
        </authorList>
    </citation>
    <scope>NUCLEOTIDE SEQUENCE [LARGE SCALE GENOMIC DNA]</scope>
    <source>
        <strain evidence="4 5">KR3-3</strain>
    </source>
</reference>
<feature type="signal peptide" evidence="2">
    <location>
        <begin position="1"/>
        <end position="21"/>
    </location>
</feature>
<keyword evidence="2" id="KW-0732">Signal</keyword>
<feature type="transmembrane region" description="Helical" evidence="1">
    <location>
        <begin position="104"/>
        <end position="126"/>
    </location>
</feature>
<evidence type="ECO:0000256" key="1">
    <source>
        <dbReference type="SAM" id="Phobius"/>
    </source>
</evidence>
<dbReference type="Proteomes" id="UP001336835">
    <property type="component" value="Unassembled WGS sequence"/>
</dbReference>
<feature type="domain" description="Protein-glutamine gamma-glutamyltransferase-like C-terminal" evidence="3">
    <location>
        <begin position="179"/>
        <end position="232"/>
    </location>
</feature>
<evidence type="ECO:0000259" key="3">
    <source>
        <dbReference type="Pfam" id="PF13559"/>
    </source>
</evidence>
<name>A0ABU7I9J6_9SPHI</name>
<dbReference type="Pfam" id="PF13559">
    <property type="entry name" value="DUF4129"/>
    <property type="match status" value="1"/>
</dbReference>
<dbReference type="InterPro" id="IPR025403">
    <property type="entry name" value="TgpA-like_C"/>
</dbReference>
<keyword evidence="5" id="KW-1185">Reference proteome</keyword>
<dbReference type="RefSeq" id="WP_330108431.1">
    <property type="nucleotide sequence ID" value="NZ_JAZDQT010000002.1"/>
</dbReference>
<protein>
    <submittedName>
        <fullName evidence="4">DUF4129 domain-containing protein</fullName>
    </submittedName>
</protein>
<evidence type="ECO:0000256" key="2">
    <source>
        <dbReference type="SAM" id="SignalP"/>
    </source>
</evidence>
<accession>A0ABU7I9J6</accession>
<comment type="caution">
    <text evidence="4">The sequence shown here is derived from an EMBL/GenBank/DDBJ whole genome shotgun (WGS) entry which is preliminary data.</text>
</comment>
<keyword evidence="1" id="KW-0812">Transmembrane</keyword>
<keyword evidence="1" id="KW-0472">Membrane</keyword>
<feature type="chain" id="PRO_5045293708" evidence="2">
    <location>
        <begin position="22"/>
        <end position="254"/>
    </location>
</feature>
<sequence length="254" mass="29936">MRLRLVFVLWVGVLLSADGHALQTPAKPVPAKVAKTIKLDSSRVEQRQIDRQAVETYSKQKEFIYKETTPRNASWWRKLMAWIWDLIGRIFRGGNAGDGMLLKYFFIFLKYFLIAILVVGVAYGILKLMGLDLRVLAKKSKGIEVPYEESLENIHEIDFDEQLDKAVQEGNYRLAVRLLYLKTLKHLSDRDVIHWQPDKTNQTYVLELQNENQRKEFAQLTYRFEYVWYGEFFIDKQSFEPIAQSFQQFNQQTK</sequence>
<evidence type="ECO:0000313" key="5">
    <source>
        <dbReference type="Proteomes" id="UP001336835"/>
    </source>
</evidence>